<dbReference type="PROSITE" id="PS51257">
    <property type="entry name" value="PROKAR_LIPOPROTEIN"/>
    <property type="match status" value="1"/>
</dbReference>
<evidence type="ECO:0000313" key="4">
    <source>
        <dbReference type="Proteomes" id="UP001528411"/>
    </source>
</evidence>
<dbReference type="InterPro" id="IPR036249">
    <property type="entry name" value="Thioredoxin-like_sf"/>
</dbReference>
<dbReference type="EMBL" id="JAQOMS010000002">
    <property type="protein sequence ID" value="MDC2889922.1"/>
    <property type="molecule type" value="Genomic_DNA"/>
</dbReference>
<dbReference type="PANTHER" id="PTHR42852:SF18">
    <property type="entry name" value="CHROMOSOME UNDETERMINED SCAFFOLD_47, WHOLE GENOME SHOTGUN SEQUENCE"/>
    <property type="match status" value="1"/>
</dbReference>
<dbReference type="InterPro" id="IPR050553">
    <property type="entry name" value="Thioredoxin_ResA/DsbE_sf"/>
</dbReference>
<evidence type="ECO:0000313" key="3">
    <source>
        <dbReference type="EMBL" id="MDC2889922.1"/>
    </source>
</evidence>
<name>A0ABT5FG34_9GAMM</name>
<gene>
    <name evidence="3" type="ORF">PN838_15580</name>
</gene>
<keyword evidence="1" id="KW-0732">Signal</keyword>
<evidence type="ECO:0000256" key="1">
    <source>
        <dbReference type="SAM" id="SignalP"/>
    </source>
</evidence>
<reference evidence="3 4" key="1">
    <citation type="submission" date="2023-01" db="EMBL/GenBank/DDBJ databases">
        <title>Psychrosphaera sp. nov., isolated from marine algae.</title>
        <authorList>
            <person name="Bayburt H."/>
            <person name="Choi B.J."/>
            <person name="Kim J.M."/>
            <person name="Choi D.G."/>
            <person name="Jeon C.O."/>
        </authorList>
    </citation>
    <scope>NUCLEOTIDE SEQUENCE [LARGE SCALE GENOMIC DNA]</scope>
    <source>
        <strain evidence="3 4">G1-22</strain>
    </source>
</reference>
<dbReference type="Proteomes" id="UP001528411">
    <property type="component" value="Unassembled WGS sequence"/>
</dbReference>
<dbReference type="InterPro" id="IPR000866">
    <property type="entry name" value="AhpC/TSA"/>
</dbReference>
<feature type="chain" id="PRO_5047491458" evidence="1">
    <location>
        <begin position="20"/>
        <end position="163"/>
    </location>
</feature>
<dbReference type="SUPFAM" id="SSF52833">
    <property type="entry name" value="Thioredoxin-like"/>
    <property type="match status" value="1"/>
</dbReference>
<proteinExistence type="predicted"/>
<feature type="domain" description="Thioredoxin" evidence="2">
    <location>
        <begin position="20"/>
        <end position="161"/>
    </location>
</feature>
<evidence type="ECO:0000259" key="2">
    <source>
        <dbReference type="PROSITE" id="PS51352"/>
    </source>
</evidence>
<accession>A0ABT5FG34</accession>
<dbReference type="PANTHER" id="PTHR42852">
    <property type="entry name" value="THIOL:DISULFIDE INTERCHANGE PROTEIN DSBE"/>
    <property type="match status" value="1"/>
</dbReference>
<feature type="signal peptide" evidence="1">
    <location>
        <begin position="1"/>
        <end position="19"/>
    </location>
</feature>
<keyword evidence="4" id="KW-1185">Reference proteome</keyword>
<comment type="caution">
    <text evidence="3">The sequence shown here is derived from an EMBL/GenBank/DDBJ whole genome shotgun (WGS) entry which is preliminary data.</text>
</comment>
<dbReference type="InterPro" id="IPR013766">
    <property type="entry name" value="Thioredoxin_domain"/>
</dbReference>
<dbReference type="Gene3D" id="3.40.30.10">
    <property type="entry name" value="Glutaredoxin"/>
    <property type="match status" value="1"/>
</dbReference>
<sequence>MKLKIVLMVFVFLSGCGKAVTKGEPAAAFSLSSLVSDQTITLSDYKGKVVYLDFWASWCKPCIESFPKLDKLHSKYKDQGFAVIAVNLDQSKDLALAFLQTNSVGYQVLYDDGAKVAGLYDVSSMPSSYFIDKKGIVRLAHQGFRPSDEIKIEKAIQHLLAEK</sequence>
<dbReference type="PROSITE" id="PS51352">
    <property type="entry name" value="THIOREDOXIN_2"/>
    <property type="match status" value="1"/>
</dbReference>
<dbReference type="Pfam" id="PF00578">
    <property type="entry name" value="AhpC-TSA"/>
    <property type="match status" value="1"/>
</dbReference>
<organism evidence="3 4">
    <name type="scientific">Psychrosphaera algicola</name>
    <dbReference type="NCBI Taxonomy" id="3023714"/>
    <lineage>
        <taxon>Bacteria</taxon>
        <taxon>Pseudomonadati</taxon>
        <taxon>Pseudomonadota</taxon>
        <taxon>Gammaproteobacteria</taxon>
        <taxon>Alteromonadales</taxon>
        <taxon>Pseudoalteromonadaceae</taxon>
        <taxon>Psychrosphaera</taxon>
    </lineage>
</organism>
<dbReference type="RefSeq" id="WP_272181245.1">
    <property type="nucleotide sequence ID" value="NZ_JAQOMS010000002.1"/>
</dbReference>
<protein>
    <submittedName>
        <fullName evidence="3">TlpA disulfide reductase family protein</fullName>
    </submittedName>
</protein>
<dbReference type="CDD" id="cd02966">
    <property type="entry name" value="TlpA_like_family"/>
    <property type="match status" value="1"/>
</dbReference>